<dbReference type="PANTHER" id="PTHR33074">
    <property type="entry name" value="EXPRESSED PROTEIN-RELATED"/>
    <property type="match status" value="1"/>
</dbReference>
<reference evidence="2 3" key="1">
    <citation type="submission" date="2012-08" db="EMBL/GenBank/DDBJ databases">
        <title>Oryza genome evolution.</title>
        <authorList>
            <person name="Wing R.A."/>
        </authorList>
    </citation>
    <scope>NUCLEOTIDE SEQUENCE</scope>
</reference>
<dbReference type="Proteomes" id="UP000032180">
    <property type="component" value="Chromosome 9"/>
</dbReference>
<evidence type="ECO:0000313" key="3">
    <source>
        <dbReference type="Proteomes" id="UP000032180"/>
    </source>
</evidence>
<reference evidence="3" key="2">
    <citation type="submission" date="2013-12" db="EMBL/GenBank/DDBJ databases">
        <authorList>
            <person name="Yu Y."/>
            <person name="Lee S."/>
            <person name="de Baynast K."/>
            <person name="Wissotski M."/>
            <person name="Liu L."/>
            <person name="Talag J."/>
            <person name="Goicoechea J."/>
            <person name="Angelova A."/>
            <person name="Jetty R."/>
            <person name="Kudrna D."/>
            <person name="Golser W."/>
            <person name="Rivera L."/>
            <person name="Zhang J."/>
            <person name="Wing R."/>
        </authorList>
    </citation>
    <scope>NUCLEOTIDE SEQUENCE</scope>
</reference>
<dbReference type="Gramene" id="LPERR09G15910.1">
    <property type="protein sequence ID" value="LPERR09G15910.1"/>
    <property type="gene ID" value="LPERR09G15910"/>
</dbReference>
<dbReference type="Pfam" id="PF07762">
    <property type="entry name" value="DUF1618"/>
    <property type="match status" value="1"/>
</dbReference>
<name>A0A0D9XGX2_9ORYZ</name>
<organism evidence="2 3">
    <name type="scientific">Leersia perrieri</name>
    <dbReference type="NCBI Taxonomy" id="77586"/>
    <lineage>
        <taxon>Eukaryota</taxon>
        <taxon>Viridiplantae</taxon>
        <taxon>Streptophyta</taxon>
        <taxon>Embryophyta</taxon>
        <taxon>Tracheophyta</taxon>
        <taxon>Spermatophyta</taxon>
        <taxon>Magnoliopsida</taxon>
        <taxon>Liliopsida</taxon>
        <taxon>Poales</taxon>
        <taxon>Poaceae</taxon>
        <taxon>BOP clade</taxon>
        <taxon>Oryzoideae</taxon>
        <taxon>Oryzeae</taxon>
        <taxon>Oryzinae</taxon>
        <taxon>Leersia</taxon>
    </lineage>
</organism>
<sequence length="282" mass="31894">MAHHPSRSSPIHPSSLTLLAWHPTIPNNTYHRCPRGNYNLHLYHSRTKLWTTKVLPLGRVGTMPPSPGLTFFLQCTSKVINLSQHSPGLMGFADLWRGILLINVLHDQPPAIMPLLPPLKHGKMLAGDCGMFETSSLTYKVYVELDVHILTHAHTPRPSSYVADGWTTASWSWHIESACWRKDHEIHASDLSPTMPRLPNYSEPTPQPTLERLHIGHPVLSLHGDVVILMAKVDHLDHKAWILPVNLSKRMMQQPIEFVGASRTSGIEFTYVQNHHLQLSMY</sequence>
<dbReference type="AlphaFoldDB" id="A0A0D9XGX2"/>
<dbReference type="InterPro" id="IPR011676">
    <property type="entry name" value="DUF1618"/>
</dbReference>
<keyword evidence="3" id="KW-1185">Reference proteome</keyword>
<evidence type="ECO:0000313" key="2">
    <source>
        <dbReference type="EnsemblPlants" id="LPERR09G15910.1"/>
    </source>
</evidence>
<dbReference type="eggNOG" id="KOG0907">
    <property type="taxonomic scope" value="Eukaryota"/>
</dbReference>
<dbReference type="HOGENOM" id="CLU_008956_1_2_1"/>
<evidence type="ECO:0000259" key="1">
    <source>
        <dbReference type="Pfam" id="PF07762"/>
    </source>
</evidence>
<reference evidence="2" key="3">
    <citation type="submission" date="2015-04" db="UniProtKB">
        <authorList>
            <consortium name="EnsemblPlants"/>
        </authorList>
    </citation>
    <scope>IDENTIFICATION</scope>
</reference>
<protein>
    <recommendedName>
        <fullName evidence="1">DUF1618 domain-containing protein</fullName>
    </recommendedName>
</protein>
<dbReference type="PANTHER" id="PTHR33074:SF139">
    <property type="entry name" value="OS09G0567000 PROTEIN"/>
    <property type="match status" value="1"/>
</dbReference>
<accession>A0A0D9XGX2</accession>
<dbReference type="EnsemblPlants" id="LPERR09G15910.1">
    <property type="protein sequence ID" value="LPERR09G15910.1"/>
    <property type="gene ID" value="LPERR09G15910"/>
</dbReference>
<feature type="domain" description="DUF1618" evidence="1">
    <location>
        <begin position="93"/>
        <end position="227"/>
    </location>
</feature>
<proteinExistence type="predicted"/>